<dbReference type="PANTHER" id="PTHR31744:SF210">
    <property type="entry name" value="NAC DOMAIN-CONTAINING PROTEIN 86-LIKE"/>
    <property type="match status" value="1"/>
</dbReference>
<dbReference type="PANTHER" id="PTHR31744">
    <property type="entry name" value="PROTEIN CUP-SHAPED COTYLEDON 2-RELATED"/>
    <property type="match status" value="1"/>
</dbReference>
<keyword evidence="1" id="KW-0805">Transcription regulation</keyword>
<evidence type="ECO:0000256" key="2">
    <source>
        <dbReference type="ARBA" id="ARBA00023125"/>
    </source>
</evidence>
<evidence type="ECO:0000313" key="7">
    <source>
        <dbReference type="Proteomes" id="UP001634007"/>
    </source>
</evidence>
<dbReference type="Proteomes" id="UP001634007">
    <property type="component" value="Unassembled WGS sequence"/>
</dbReference>
<proteinExistence type="predicted"/>
<keyword evidence="7" id="KW-1185">Reference proteome</keyword>
<dbReference type="PROSITE" id="PS51005">
    <property type="entry name" value="NAC"/>
    <property type="match status" value="1"/>
</dbReference>
<dbReference type="Gene3D" id="2.170.150.80">
    <property type="entry name" value="NAC domain"/>
    <property type="match status" value="1"/>
</dbReference>
<keyword evidence="2" id="KW-0238">DNA-binding</keyword>
<keyword evidence="3" id="KW-0804">Transcription</keyword>
<organism evidence="6 7">
    <name type="scientific">Eucalyptus globulus</name>
    <name type="common">Tasmanian blue gum</name>
    <dbReference type="NCBI Taxonomy" id="34317"/>
    <lineage>
        <taxon>Eukaryota</taxon>
        <taxon>Viridiplantae</taxon>
        <taxon>Streptophyta</taxon>
        <taxon>Embryophyta</taxon>
        <taxon>Tracheophyta</taxon>
        <taxon>Spermatophyta</taxon>
        <taxon>Magnoliopsida</taxon>
        <taxon>eudicotyledons</taxon>
        <taxon>Gunneridae</taxon>
        <taxon>Pentapetalae</taxon>
        <taxon>rosids</taxon>
        <taxon>malvids</taxon>
        <taxon>Myrtales</taxon>
        <taxon>Myrtaceae</taxon>
        <taxon>Myrtoideae</taxon>
        <taxon>Eucalypteae</taxon>
        <taxon>Eucalyptus</taxon>
    </lineage>
</organism>
<dbReference type="InterPro" id="IPR036093">
    <property type="entry name" value="NAC_dom_sf"/>
</dbReference>
<evidence type="ECO:0000256" key="1">
    <source>
        <dbReference type="ARBA" id="ARBA00023015"/>
    </source>
</evidence>
<dbReference type="InterPro" id="IPR003441">
    <property type="entry name" value="NAC-dom"/>
</dbReference>
<dbReference type="EMBL" id="JBJKBG010000009">
    <property type="protein sequence ID" value="KAL3723971.1"/>
    <property type="molecule type" value="Genomic_DNA"/>
</dbReference>
<evidence type="ECO:0000259" key="5">
    <source>
        <dbReference type="PROSITE" id="PS51005"/>
    </source>
</evidence>
<dbReference type="SUPFAM" id="SSF101941">
    <property type="entry name" value="NAC domain"/>
    <property type="match status" value="1"/>
</dbReference>
<gene>
    <name evidence="6" type="ORF">ACJRO7_036049</name>
</gene>
<keyword evidence="4" id="KW-0539">Nucleus</keyword>
<name>A0ABD3JII4_EUCGL</name>
<reference evidence="6 7" key="1">
    <citation type="submission" date="2024-11" db="EMBL/GenBank/DDBJ databases">
        <title>Chromosome-level genome assembly of Eucalyptus globulus Labill. provides insights into its genome evolution.</title>
        <authorList>
            <person name="Li X."/>
        </authorList>
    </citation>
    <scope>NUCLEOTIDE SEQUENCE [LARGE SCALE GENOMIC DNA]</scope>
    <source>
        <strain evidence="6">CL2024</strain>
        <tissue evidence="6">Fresh tender leaves</tissue>
    </source>
</reference>
<evidence type="ECO:0000313" key="6">
    <source>
        <dbReference type="EMBL" id="KAL3723971.1"/>
    </source>
</evidence>
<comment type="caution">
    <text evidence="6">The sequence shown here is derived from an EMBL/GenBank/DDBJ whole genome shotgun (WGS) entry which is preliminary data.</text>
</comment>
<evidence type="ECO:0000256" key="3">
    <source>
        <dbReference type="ARBA" id="ARBA00023163"/>
    </source>
</evidence>
<dbReference type="Pfam" id="PF02365">
    <property type="entry name" value="NAM"/>
    <property type="match status" value="1"/>
</dbReference>
<accession>A0ABD3JII4</accession>
<protein>
    <recommendedName>
        <fullName evidence="5">NAC domain-containing protein</fullName>
    </recommendedName>
</protein>
<dbReference type="AlphaFoldDB" id="A0ABD3JII4"/>
<sequence length="307" mass="35475">MEDTTSEAMSLLPPGFRFHATDEELLLLYLKPKILGQLDEPYYNIIPEIDVCEWEPWQLPAMFDCTLKGKELFFYCRVKHKYLNSRRSDRTTRTGYWKVTGKERAIMSEDTNEQIGIKKTLVFYEGRVPHGKRTDWVMHEYHLNSKHLGSNHNEGEMLPYVACRIKNKKNKKATMCHAPTISPEGYSRSPLTCTSNVYPSVNQEGDLLTFRNTINIEIADNQGAADTQSEISPEEFMELLAPFQPQDNYLSRYDTAPTYQSQAEAEEEWLSFLNSPVNNNGDEFVHKDNPVNEDFSTATFDKDWTDV</sequence>
<dbReference type="GO" id="GO:0003677">
    <property type="term" value="F:DNA binding"/>
    <property type="evidence" value="ECO:0007669"/>
    <property type="project" value="UniProtKB-KW"/>
</dbReference>
<evidence type="ECO:0000256" key="4">
    <source>
        <dbReference type="ARBA" id="ARBA00023242"/>
    </source>
</evidence>
<feature type="domain" description="NAC" evidence="5">
    <location>
        <begin position="12"/>
        <end position="168"/>
    </location>
</feature>